<dbReference type="PROSITE" id="PS50005">
    <property type="entry name" value="TPR"/>
    <property type="match status" value="1"/>
</dbReference>
<dbReference type="EMBL" id="VLLE01000003">
    <property type="protein sequence ID" value="TWI83490.1"/>
    <property type="molecule type" value="Genomic_DNA"/>
</dbReference>
<keyword evidence="2" id="KW-0472">Membrane</keyword>
<dbReference type="SUPFAM" id="SSF48452">
    <property type="entry name" value="TPR-like"/>
    <property type="match status" value="1"/>
</dbReference>
<reference evidence="3 4" key="1">
    <citation type="journal article" date="2015" name="Stand. Genomic Sci.">
        <title>Genomic Encyclopedia of Bacterial and Archaeal Type Strains, Phase III: the genomes of soil and plant-associated and newly described type strains.</title>
        <authorList>
            <person name="Whitman W.B."/>
            <person name="Woyke T."/>
            <person name="Klenk H.P."/>
            <person name="Zhou Y."/>
            <person name="Lilburn T.G."/>
            <person name="Beck B.J."/>
            <person name="De Vos P."/>
            <person name="Vandamme P."/>
            <person name="Eisen J.A."/>
            <person name="Garrity G."/>
            <person name="Hugenholtz P."/>
            <person name="Kyrpides N.C."/>
        </authorList>
    </citation>
    <scope>NUCLEOTIDE SEQUENCE [LARGE SCALE GENOMIC DNA]</scope>
    <source>
        <strain evidence="3 4">CGMCC 1.7271</strain>
    </source>
</reference>
<dbReference type="RefSeq" id="WP_144885687.1">
    <property type="nucleotide sequence ID" value="NZ_VLLE01000003.1"/>
</dbReference>
<evidence type="ECO:0000313" key="4">
    <source>
        <dbReference type="Proteomes" id="UP000316167"/>
    </source>
</evidence>
<dbReference type="InterPro" id="IPR019734">
    <property type="entry name" value="TPR_rpt"/>
</dbReference>
<comment type="caution">
    <text evidence="3">The sequence shown here is derived from an EMBL/GenBank/DDBJ whole genome shotgun (WGS) entry which is preliminary data.</text>
</comment>
<evidence type="ECO:0000313" key="3">
    <source>
        <dbReference type="EMBL" id="TWI83490.1"/>
    </source>
</evidence>
<feature type="repeat" description="TPR" evidence="1">
    <location>
        <begin position="210"/>
        <end position="243"/>
    </location>
</feature>
<sequence>MSRQQLLYVTAAITAVFLLFFFGRTVPKTHVDDHAGHDHSKTAAPPSANTGNVALDFPTMLGLAKKRLTAAQLQKVTEWENSVVRGDVKNQQIKVYRTMSAFWMDTIGAFVPYAKYLGEAAKLENSEKNLTFAAHLFLREAQSVSEQPLQIWLAKEAKELFEKALEVNPANDSTKVGLGSTYFFGGAGNEPPMRGIALIREVAEKNPDDSFSQYMLGIGSTISGQWPKAIERFEKVLALEPQNLELILRLADTYEKSGDKANAKKKYELFLQTVKSLETQGKFKSNPEMLKQIEDHIKLL</sequence>
<keyword evidence="2" id="KW-0812">Transmembrane</keyword>
<dbReference type="OrthoDB" id="1490552at2"/>
<evidence type="ECO:0000256" key="2">
    <source>
        <dbReference type="SAM" id="Phobius"/>
    </source>
</evidence>
<evidence type="ECO:0000256" key="1">
    <source>
        <dbReference type="PROSITE-ProRule" id="PRU00339"/>
    </source>
</evidence>
<dbReference type="AlphaFoldDB" id="A0A562SRS3"/>
<dbReference type="Gene3D" id="1.25.40.10">
    <property type="entry name" value="Tetratricopeptide repeat domain"/>
    <property type="match status" value="2"/>
</dbReference>
<keyword evidence="1" id="KW-0802">TPR repeat</keyword>
<accession>A0A562SRS3</accession>
<proteinExistence type="predicted"/>
<keyword evidence="2" id="KW-1133">Transmembrane helix</keyword>
<name>A0A562SRS3_9BACT</name>
<protein>
    <submittedName>
        <fullName evidence="3">Tetratricopeptide repeat protein</fullName>
    </submittedName>
</protein>
<organism evidence="3 4">
    <name type="scientific">Lacibacter cauensis</name>
    <dbReference type="NCBI Taxonomy" id="510947"/>
    <lineage>
        <taxon>Bacteria</taxon>
        <taxon>Pseudomonadati</taxon>
        <taxon>Bacteroidota</taxon>
        <taxon>Chitinophagia</taxon>
        <taxon>Chitinophagales</taxon>
        <taxon>Chitinophagaceae</taxon>
        <taxon>Lacibacter</taxon>
    </lineage>
</organism>
<gene>
    <name evidence="3" type="ORF">IQ13_1602</name>
</gene>
<dbReference type="Pfam" id="PF14559">
    <property type="entry name" value="TPR_19"/>
    <property type="match status" value="1"/>
</dbReference>
<keyword evidence="4" id="KW-1185">Reference proteome</keyword>
<feature type="transmembrane region" description="Helical" evidence="2">
    <location>
        <begin position="6"/>
        <end position="23"/>
    </location>
</feature>
<dbReference type="Proteomes" id="UP000316167">
    <property type="component" value="Unassembled WGS sequence"/>
</dbReference>
<dbReference type="InterPro" id="IPR011990">
    <property type="entry name" value="TPR-like_helical_dom_sf"/>
</dbReference>